<reference evidence="2 3" key="1">
    <citation type="submission" date="2018-06" db="EMBL/GenBank/DDBJ databases">
        <title>Spirosoma sp. HMF3257 Genome sequencing and assembly.</title>
        <authorList>
            <person name="Kang H."/>
            <person name="Cha I."/>
            <person name="Kim H."/>
            <person name="Kang J."/>
            <person name="Joh K."/>
        </authorList>
    </citation>
    <scope>NUCLEOTIDE SEQUENCE [LARGE SCALE GENOMIC DNA]</scope>
    <source>
        <strain evidence="2 3">HMF3257</strain>
    </source>
</reference>
<sequence length="170" mass="18899">MTAADYVRVLNMHPHPEGGYFAETYRSSESISQATLPNRFTGDRPFSTAIYFLLESHHISTLHRIQSDEVWHFYAGGPLEIFVISPTGELTVIRLGNRLHQGEVFQAVVPAGCWFGSKPLLNASTEDATFSLVGCTVAPGFDFNDFEIANRAALLQEFPQHRAVIDLLTT</sequence>
<dbReference type="AlphaFoldDB" id="A0A327NLV9"/>
<dbReference type="InterPro" id="IPR009327">
    <property type="entry name" value="Cupin_DUF985"/>
</dbReference>
<dbReference type="Pfam" id="PF06172">
    <property type="entry name" value="Cupin_5"/>
    <property type="match status" value="1"/>
</dbReference>
<dbReference type="EMBL" id="QLII01000001">
    <property type="protein sequence ID" value="RAI76310.1"/>
    <property type="molecule type" value="Genomic_DNA"/>
</dbReference>
<dbReference type="CDD" id="cd06121">
    <property type="entry name" value="cupin_YML079wp"/>
    <property type="match status" value="1"/>
</dbReference>
<accession>A0A327NLV9</accession>
<dbReference type="Proteomes" id="UP000249016">
    <property type="component" value="Unassembled WGS sequence"/>
</dbReference>
<dbReference type="PANTHER" id="PTHR33387:SF3">
    <property type="entry name" value="DUF985 DOMAIN-CONTAINING PROTEIN"/>
    <property type="match status" value="1"/>
</dbReference>
<gene>
    <name evidence="2" type="ORF">HMF3257_22890</name>
</gene>
<proteinExistence type="predicted"/>
<dbReference type="PANTHER" id="PTHR33387">
    <property type="entry name" value="RMLC-LIKE JELLY ROLL FOLD PROTEIN"/>
    <property type="match status" value="1"/>
</dbReference>
<dbReference type="InterPro" id="IPR011051">
    <property type="entry name" value="RmlC_Cupin_sf"/>
</dbReference>
<dbReference type="InterPro" id="IPR014710">
    <property type="entry name" value="RmlC-like_jellyroll"/>
</dbReference>
<organism evidence="2 3">
    <name type="scientific">Spirosoma telluris</name>
    <dbReference type="NCBI Taxonomy" id="2183553"/>
    <lineage>
        <taxon>Bacteria</taxon>
        <taxon>Pseudomonadati</taxon>
        <taxon>Bacteroidota</taxon>
        <taxon>Cytophagia</taxon>
        <taxon>Cytophagales</taxon>
        <taxon>Cytophagaceae</taxon>
        <taxon>Spirosoma</taxon>
    </lineage>
</organism>
<evidence type="ECO:0000313" key="3">
    <source>
        <dbReference type="Proteomes" id="UP000249016"/>
    </source>
</evidence>
<dbReference type="InterPro" id="IPR039935">
    <property type="entry name" value="YML079W-like"/>
</dbReference>
<dbReference type="SUPFAM" id="SSF51182">
    <property type="entry name" value="RmlC-like cupins"/>
    <property type="match status" value="1"/>
</dbReference>
<keyword evidence="3" id="KW-1185">Reference proteome</keyword>
<comment type="caution">
    <text evidence="2">The sequence shown here is derived from an EMBL/GenBank/DDBJ whole genome shotgun (WGS) entry which is preliminary data.</text>
</comment>
<dbReference type="Gene3D" id="2.60.120.10">
    <property type="entry name" value="Jelly Rolls"/>
    <property type="match status" value="1"/>
</dbReference>
<evidence type="ECO:0000313" key="2">
    <source>
        <dbReference type="EMBL" id="RAI76310.1"/>
    </source>
</evidence>
<protein>
    <recommendedName>
        <fullName evidence="1">DUF985 domain-containing protein</fullName>
    </recommendedName>
</protein>
<evidence type="ECO:0000259" key="1">
    <source>
        <dbReference type="Pfam" id="PF06172"/>
    </source>
</evidence>
<name>A0A327NLV9_9BACT</name>
<dbReference type="OrthoDB" id="9798288at2"/>
<dbReference type="RefSeq" id="WP_111345771.1">
    <property type="nucleotide sequence ID" value="NZ_QLII01000001.1"/>
</dbReference>
<feature type="domain" description="DUF985" evidence="1">
    <location>
        <begin position="6"/>
        <end position="149"/>
    </location>
</feature>